<feature type="transmembrane region" description="Helical" evidence="13">
    <location>
        <begin position="91"/>
        <end position="113"/>
    </location>
</feature>
<dbReference type="GO" id="GO:0015297">
    <property type="term" value="F:antiporter activity"/>
    <property type="evidence" value="ECO:0007669"/>
    <property type="project" value="UniProtKB-KW"/>
</dbReference>
<evidence type="ECO:0000256" key="2">
    <source>
        <dbReference type="ARBA" id="ARBA00005551"/>
    </source>
</evidence>
<dbReference type="AlphaFoldDB" id="A0A0P0Z3I1"/>
<dbReference type="NCBIfam" id="TIGR00932">
    <property type="entry name" value="2a37"/>
    <property type="match status" value="1"/>
</dbReference>
<dbReference type="RefSeq" id="WP_062226097.1">
    <property type="nucleotide sequence ID" value="NZ_BBWR01000002.1"/>
</dbReference>
<evidence type="ECO:0000256" key="4">
    <source>
        <dbReference type="ARBA" id="ARBA00022449"/>
    </source>
</evidence>
<evidence type="ECO:0000259" key="14">
    <source>
        <dbReference type="PROSITE" id="PS51201"/>
    </source>
</evidence>
<dbReference type="InterPro" id="IPR006153">
    <property type="entry name" value="Cation/H_exchanger_TM"/>
</dbReference>
<feature type="transmembrane region" description="Helical" evidence="13">
    <location>
        <begin position="159"/>
        <end position="181"/>
    </location>
</feature>
<feature type="transmembrane region" description="Helical" evidence="13">
    <location>
        <begin position="119"/>
        <end position="139"/>
    </location>
</feature>
<feature type="region of interest" description="Disordered" evidence="12">
    <location>
        <begin position="575"/>
        <end position="599"/>
    </location>
</feature>
<keyword evidence="9 13" id="KW-1133">Transmembrane helix</keyword>
<feature type="transmembrane region" description="Helical" evidence="13">
    <location>
        <begin position="12"/>
        <end position="29"/>
    </location>
</feature>
<dbReference type="PRINTS" id="PR00335">
    <property type="entry name" value="KUPTAKETRKA"/>
</dbReference>
<accession>A0A0P0Z3I1</accession>
<dbReference type="EMBL" id="LC066377">
    <property type="protein sequence ID" value="BAT28458.1"/>
    <property type="molecule type" value="Genomic_DNA"/>
</dbReference>
<comment type="subcellular location">
    <subcellularLocation>
        <location evidence="1">Endomembrane system</location>
        <topology evidence="1">Multi-pass membrane protein</topology>
    </subcellularLocation>
</comment>
<dbReference type="InterPro" id="IPR038770">
    <property type="entry name" value="Na+/solute_symporter_sf"/>
</dbReference>
<dbReference type="Pfam" id="PF00999">
    <property type="entry name" value="Na_H_Exchanger"/>
    <property type="match status" value="1"/>
</dbReference>
<dbReference type="GO" id="GO:0015079">
    <property type="term" value="F:potassium ion transmembrane transporter activity"/>
    <property type="evidence" value="ECO:0007669"/>
    <property type="project" value="InterPro"/>
</dbReference>
<dbReference type="PANTHER" id="PTHR46157">
    <property type="entry name" value="K(+) EFFLUX ANTIPORTER 3, CHLOROPLASTIC"/>
    <property type="match status" value="1"/>
</dbReference>
<dbReference type="GO" id="GO:0005886">
    <property type="term" value="C:plasma membrane"/>
    <property type="evidence" value="ECO:0007669"/>
    <property type="project" value="InterPro"/>
</dbReference>
<dbReference type="Gene3D" id="1.20.1530.20">
    <property type="match status" value="1"/>
</dbReference>
<evidence type="ECO:0000256" key="1">
    <source>
        <dbReference type="ARBA" id="ARBA00004127"/>
    </source>
</evidence>
<evidence type="ECO:0000256" key="7">
    <source>
        <dbReference type="ARBA" id="ARBA00022692"/>
    </source>
</evidence>
<protein>
    <submittedName>
        <fullName evidence="15">Potassium efflux system protein</fullName>
    </submittedName>
</protein>
<dbReference type="PANTHER" id="PTHR46157:SF8">
    <property type="entry name" value="GLUTATHIONE-REGULATED POTASSIUM-EFFLUX SYSTEM PROTEIN"/>
    <property type="match status" value="1"/>
</dbReference>
<feature type="compositionally biased region" description="Basic and acidic residues" evidence="12">
    <location>
        <begin position="583"/>
        <end position="599"/>
    </location>
</feature>
<evidence type="ECO:0000256" key="12">
    <source>
        <dbReference type="SAM" id="MobiDB-lite"/>
    </source>
</evidence>
<dbReference type="PROSITE" id="PS51201">
    <property type="entry name" value="RCK_N"/>
    <property type="match status" value="1"/>
</dbReference>
<organism evidence="15">
    <name type="scientific">Aureimonas frigidaquae</name>
    <dbReference type="NCBI Taxonomy" id="424757"/>
    <lineage>
        <taxon>Bacteria</taxon>
        <taxon>Pseudomonadati</taxon>
        <taxon>Pseudomonadota</taxon>
        <taxon>Alphaproteobacteria</taxon>
        <taxon>Hyphomicrobiales</taxon>
        <taxon>Aurantimonadaceae</taxon>
        <taxon>Aureimonas</taxon>
    </lineage>
</organism>
<evidence type="ECO:0000256" key="10">
    <source>
        <dbReference type="ARBA" id="ARBA00023065"/>
    </source>
</evidence>
<keyword evidence="8" id="KW-0630">Potassium</keyword>
<keyword evidence="11 13" id="KW-0472">Membrane</keyword>
<proteinExistence type="inferred from homology"/>
<keyword evidence="5" id="KW-1003">Cell membrane</keyword>
<keyword evidence="7 13" id="KW-0812">Transmembrane</keyword>
<keyword evidence="10" id="KW-0406">Ion transport</keyword>
<feature type="transmembrane region" description="Helical" evidence="13">
    <location>
        <begin position="335"/>
        <end position="357"/>
    </location>
</feature>
<reference evidence="15" key="1">
    <citation type="journal article" date="2015" name="Proc. Natl. Acad. Sci. U.S.A.">
        <title>Bacterial clade with the ribosomal RNA operon on a small plasmid rather than the chromosome.</title>
        <authorList>
            <person name="Anda M."/>
            <person name="Ohtsubo Y."/>
            <person name="Okubo T."/>
            <person name="Sugawara M."/>
            <person name="Nagata Y."/>
            <person name="Tsuda M."/>
            <person name="Minamisawa K."/>
            <person name="Mitsui H."/>
        </authorList>
    </citation>
    <scope>NUCLEOTIDE SEQUENCE</scope>
    <source>
        <strain evidence="15">JCM 14755</strain>
    </source>
</reference>
<keyword evidence="4" id="KW-0050">Antiport</keyword>
<feature type="transmembrane region" description="Helical" evidence="13">
    <location>
        <begin position="60"/>
        <end position="79"/>
    </location>
</feature>
<evidence type="ECO:0000256" key="8">
    <source>
        <dbReference type="ARBA" id="ARBA00022958"/>
    </source>
</evidence>
<dbReference type="GO" id="GO:0012505">
    <property type="term" value="C:endomembrane system"/>
    <property type="evidence" value="ECO:0007669"/>
    <property type="project" value="UniProtKB-SubCell"/>
</dbReference>
<dbReference type="SUPFAM" id="SSF51735">
    <property type="entry name" value="NAD(P)-binding Rossmann-fold domains"/>
    <property type="match status" value="1"/>
</dbReference>
<dbReference type="GO" id="GO:1902600">
    <property type="term" value="P:proton transmembrane transport"/>
    <property type="evidence" value="ECO:0007669"/>
    <property type="project" value="InterPro"/>
</dbReference>
<name>A0A0P0Z3I1_9HYPH</name>
<evidence type="ECO:0000256" key="3">
    <source>
        <dbReference type="ARBA" id="ARBA00022448"/>
    </source>
</evidence>
<feature type="transmembrane region" description="Helical" evidence="13">
    <location>
        <begin position="363"/>
        <end position="383"/>
    </location>
</feature>
<feature type="domain" description="RCK N-terminal" evidence="14">
    <location>
        <begin position="404"/>
        <end position="520"/>
    </location>
</feature>
<feature type="transmembrane region" description="Helical" evidence="13">
    <location>
        <begin position="300"/>
        <end position="323"/>
    </location>
</feature>
<sequence>MAAEAGLSQTVGPAVVLLASAVIAVPLFRRLGLGSVLGYFAGGLLVGPSILGIFTEPSTILHVSELGVVMFLFLIGLEMRPHKLWAMRSQIFGLGLSQVVLCTALLTGAGMVAGFAAPVAFIAGAGFVLSSTAVIMSALQERGEMATGQGQRAVSILLLEDLMIVPLLAIVTFLGASTAAADGASGLRAVAIGLSAVVLLIAAGRWLLDPFFALLARARISEVLTAGALLVVLGAALIMELAGLSMAMGAFLAGVMLSGSSYRHQIETDIEPFKGLLMGLFFLAVGMSLDLGVVGARWPIIIGLLALYILVKAVGIYLVARLFGAGNKDSLRRVALFAQGGEFAFVLYSAALGGGVISTVESAIFSSVVILSMAISPLIGIAADRLLKDDAVSLDGVVEPDGLKGRVLMIGFGRFGQVASQLLLAQSVNVSLIDNDPDRVREASRFGFTVFYGDGTRLDILRQSGAATADIIMVCVDKPAAADRIVELVRENFPGCKLLVRAYDRGHSIRLRRAGVDYELRETVESAITFGAEGLRALGMIALDVDEVAADIRQMDEERLQAQCQGDIFSAGEKLHVQPRPEPLVKPRQGRERERQAAE</sequence>
<keyword evidence="3" id="KW-0813">Transport</keyword>
<dbReference type="InterPro" id="IPR006036">
    <property type="entry name" value="K_uptake_TrkA"/>
</dbReference>
<evidence type="ECO:0000256" key="5">
    <source>
        <dbReference type="ARBA" id="ARBA00022475"/>
    </source>
</evidence>
<dbReference type="Pfam" id="PF02254">
    <property type="entry name" value="TrkA_N"/>
    <property type="match status" value="1"/>
</dbReference>
<dbReference type="InterPro" id="IPR003148">
    <property type="entry name" value="RCK_N"/>
</dbReference>
<dbReference type="InterPro" id="IPR004771">
    <property type="entry name" value="K/H_exchanger"/>
</dbReference>
<evidence type="ECO:0000313" key="15">
    <source>
        <dbReference type="EMBL" id="BAT28458.1"/>
    </source>
</evidence>
<comment type="similarity">
    <text evidence="2">Belongs to the monovalent cation:proton antiporter 2 (CPA2) transporter (TC 2.A.37) family.</text>
</comment>
<feature type="transmembrane region" description="Helical" evidence="13">
    <location>
        <begin position="36"/>
        <end position="54"/>
    </location>
</feature>
<dbReference type="Gene3D" id="3.40.50.720">
    <property type="entry name" value="NAD(P)-binding Rossmann-like Domain"/>
    <property type="match status" value="1"/>
</dbReference>
<feature type="transmembrane region" description="Helical" evidence="13">
    <location>
        <begin position="187"/>
        <end position="208"/>
    </location>
</feature>
<evidence type="ECO:0000256" key="9">
    <source>
        <dbReference type="ARBA" id="ARBA00022989"/>
    </source>
</evidence>
<evidence type="ECO:0000256" key="11">
    <source>
        <dbReference type="ARBA" id="ARBA00023136"/>
    </source>
</evidence>
<evidence type="ECO:0000256" key="13">
    <source>
        <dbReference type="SAM" id="Phobius"/>
    </source>
</evidence>
<dbReference type="OrthoDB" id="9781411at2"/>
<evidence type="ECO:0000256" key="6">
    <source>
        <dbReference type="ARBA" id="ARBA00022538"/>
    </source>
</evidence>
<dbReference type="InterPro" id="IPR036291">
    <property type="entry name" value="NAD(P)-bd_dom_sf"/>
</dbReference>
<keyword evidence="6" id="KW-0633">Potassium transport</keyword>
<feature type="transmembrane region" description="Helical" evidence="13">
    <location>
        <begin position="275"/>
        <end position="294"/>
    </location>
</feature>
<dbReference type="FunFam" id="3.40.50.720:FF:000036">
    <property type="entry name" value="Glutathione-regulated potassium-efflux system protein KefB"/>
    <property type="match status" value="1"/>
</dbReference>